<comment type="cofactor">
    <cofactor evidence="1">
        <name>Mg(2+)</name>
        <dbReference type="ChEBI" id="CHEBI:18420"/>
    </cofactor>
</comment>
<dbReference type="InterPro" id="IPR015797">
    <property type="entry name" value="NUDIX_hydrolase-like_dom_sf"/>
</dbReference>
<sequence length="443" mass="48456">MCAQITRISPRLTASPLRSRSSSPSPSLARSHSHFFGGSSLNRLSWLRQQQSFLNQIIPSPETQWVVFNGGRPLFQTEPNAKTPALARLTTADVQPLLGPEPFFGQGQTNGELGASGVVALEGARLRGAPIVFLGLQEPASNDRRALPSTEFTAKSDSGLTDVLENITGNAFFSLDVTDVEQGELDAALQKSGAKKRGAELSFVDPRAAMASLTHTDSNIFAMARSAHDWNSRNKFCPSCGSAAYSQWAGWKLTCSSLLPWAPNMEGKKPCPTAQGLHNFCHPRTDMVVISATVDPKREKMLLGRNKRFPPKFYSVISGFIEPGESLEDAVRREMWEETGVEVLSVHYHSSQPWPYPATLMAGLYAVADSCRPTRTDLDNELEDVRWYDRAEILDALKQHGAVQYDAATQNFQDSPLRFPDTNAIGGVLISEWAHGRAGPAAN</sequence>
<dbReference type="GO" id="GO:0005829">
    <property type="term" value="C:cytosol"/>
    <property type="evidence" value="ECO:0007669"/>
    <property type="project" value="TreeGrafter"/>
</dbReference>
<accession>S8ENW1</accession>
<dbReference type="PROSITE" id="PS51462">
    <property type="entry name" value="NUDIX"/>
    <property type="match status" value="1"/>
</dbReference>
<dbReference type="GO" id="GO:0019677">
    <property type="term" value="P:NAD+ catabolic process"/>
    <property type="evidence" value="ECO:0007669"/>
    <property type="project" value="TreeGrafter"/>
</dbReference>
<reference evidence="12 13" key="1">
    <citation type="journal article" date="2012" name="Science">
        <title>The Paleozoic origin of enzymatic lignin decomposition reconstructed from 31 fungal genomes.</title>
        <authorList>
            <person name="Floudas D."/>
            <person name="Binder M."/>
            <person name="Riley R."/>
            <person name="Barry K."/>
            <person name="Blanchette R.A."/>
            <person name="Henrissat B."/>
            <person name="Martinez A.T."/>
            <person name="Otillar R."/>
            <person name="Spatafora J.W."/>
            <person name="Yadav J.S."/>
            <person name="Aerts A."/>
            <person name="Benoit I."/>
            <person name="Boyd A."/>
            <person name="Carlson A."/>
            <person name="Copeland A."/>
            <person name="Coutinho P.M."/>
            <person name="de Vries R.P."/>
            <person name="Ferreira P."/>
            <person name="Findley K."/>
            <person name="Foster B."/>
            <person name="Gaskell J."/>
            <person name="Glotzer D."/>
            <person name="Gorecki P."/>
            <person name="Heitman J."/>
            <person name="Hesse C."/>
            <person name="Hori C."/>
            <person name="Igarashi K."/>
            <person name="Jurgens J.A."/>
            <person name="Kallen N."/>
            <person name="Kersten P."/>
            <person name="Kohler A."/>
            <person name="Kuees U."/>
            <person name="Kumar T.K.A."/>
            <person name="Kuo A."/>
            <person name="LaButti K."/>
            <person name="Larrondo L.F."/>
            <person name="Lindquist E."/>
            <person name="Ling A."/>
            <person name="Lombard V."/>
            <person name="Lucas S."/>
            <person name="Lundell T."/>
            <person name="Martin R."/>
            <person name="McLaughlin D.J."/>
            <person name="Morgenstern I."/>
            <person name="Morin E."/>
            <person name="Murat C."/>
            <person name="Nagy L.G."/>
            <person name="Nolan M."/>
            <person name="Ohm R.A."/>
            <person name="Patyshakuliyeva A."/>
            <person name="Rokas A."/>
            <person name="Ruiz-Duenas F.J."/>
            <person name="Sabat G."/>
            <person name="Salamov A."/>
            <person name="Samejima M."/>
            <person name="Schmutz J."/>
            <person name="Slot J.C."/>
            <person name="St John F."/>
            <person name="Stenlid J."/>
            <person name="Sun H."/>
            <person name="Sun S."/>
            <person name="Syed K."/>
            <person name="Tsang A."/>
            <person name="Wiebenga A."/>
            <person name="Young D."/>
            <person name="Pisabarro A."/>
            <person name="Eastwood D.C."/>
            <person name="Martin F."/>
            <person name="Cullen D."/>
            <person name="Grigoriev I.V."/>
            <person name="Hibbett D.S."/>
        </authorList>
    </citation>
    <scope>NUCLEOTIDE SEQUENCE</scope>
    <source>
        <strain evidence="13">FP-58527</strain>
    </source>
</reference>
<keyword evidence="13" id="KW-1185">Reference proteome</keyword>
<dbReference type="InterPro" id="IPR020476">
    <property type="entry name" value="Nudix_hydrolase"/>
</dbReference>
<dbReference type="STRING" id="743788.S8ENW1"/>
<keyword evidence="6" id="KW-0378">Hydrolase</keyword>
<dbReference type="PRINTS" id="PR00502">
    <property type="entry name" value="NUDIXFAMILY"/>
</dbReference>
<dbReference type="Gene3D" id="3.90.79.10">
    <property type="entry name" value="Nucleoside Triphosphate Pyrophosphohydrolase"/>
    <property type="match status" value="1"/>
</dbReference>
<gene>
    <name evidence="12" type="ORF">FOMPIDRAFT_1034793</name>
</gene>
<dbReference type="InterPro" id="IPR020084">
    <property type="entry name" value="NUDIX_hydrolase_CS"/>
</dbReference>
<evidence type="ECO:0000313" key="12">
    <source>
        <dbReference type="EMBL" id="EPT04694.1"/>
    </source>
</evidence>
<evidence type="ECO:0000256" key="8">
    <source>
        <dbReference type="ARBA" id="ARBA00023027"/>
    </source>
</evidence>
<dbReference type="Gene3D" id="3.90.79.20">
    <property type="match status" value="1"/>
</dbReference>
<name>S8ENW1_FOMSC</name>
<evidence type="ECO:0000256" key="9">
    <source>
        <dbReference type="ARBA" id="ARBA00023679"/>
    </source>
</evidence>
<evidence type="ECO:0000256" key="3">
    <source>
        <dbReference type="ARBA" id="ARBA00009595"/>
    </source>
</evidence>
<feature type="region of interest" description="Disordered" evidence="10">
    <location>
        <begin position="1"/>
        <end position="32"/>
    </location>
</feature>
<dbReference type="PANTHER" id="PTHR42904:SF6">
    <property type="entry name" value="NAD-CAPPED RNA HYDROLASE NUDT12"/>
    <property type="match status" value="1"/>
</dbReference>
<keyword evidence="7" id="KW-0460">Magnesium</keyword>
<comment type="similarity">
    <text evidence="3">Belongs to the Nudix hydrolase family. NudC subfamily.</text>
</comment>
<evidence type="ECO:0000256" key="5">
    <source>
        <dbReference type="ARBA" id="ARBA00022723"/>
    </source>
</evidence>
<dbReference type="SUPFAM" id="SSF55811">
    <property type="entry name" value="Nudix"/>
    <property type="match status" value="1"/>
</dbReference>
<dbReference type="AlphaFoldDB" id="S8ENW1"/>
<evidence type="ECO:0000259" key="11">
    <source>
        <dbReference type="PROSITE" id="PS51462"/>
    </source>
</evidence>
<dbReference type="InParanoid" id="S8ENW1"/>
<dbReference type="Proteomes" id="UP000015241">
    <property type="component" value="Unassembled WGS sequence"/>
</dbReference>
<evidence type="ECO:0000256" key="10">
    <source>
        <dbReference type="SAM" id="MobiDB-lite"/>
    </source>
</evidence>
<dbReference type="PROSITE" id="PS00893">
    <property type="entry name" value="NUDIX_BOX"/>
    <property type="match status" value="1"/>
</dbReference>
<dbReference type="EC" id="3.6.1.22" evidence="4"/>
<dbReference type="GO" id="GO:0005777">
    <property type="term" value="C:peroxisome"/>
    <property type="evidence" value="ECO:0007669"/>
    <property type="project" value="TreeGrafter"/>
</dbReference>
<dbReference type="Pfam" id="PF00293">
    <property type="entry name" value="NUDIX"/>
    <property type="match status" value="1"/>
</dbReference>
<dbReference type="CDD" id="cd03429">
    <property type="entry name" value="NUDIX_NADH_pyrophosphatase_Nudt13"/>
    <property type="match status" value="1"/>
</dbReference>
<evidence type="ECO:0000256" key="1">
    <source>
        <dbReference type="ARBA" id="ARBA00001946"/>
    </source>
</evidence>
<feature type="compositionally biased region" description="Low complexity" evidence="10">
    <location>
        <begin position="9"/>
        <end position="30"/>
    </location>
</feature>
<keyword evidence="5" id="KW-0479">Metal-binding</keyword>
<dbReference type="OrthoDB" id="10249612at2759"/>
<dbReference type="eggNOG" id="KOG3084">
    <property type="taxonomic scope" value="Eukaryota"/>
</dbReference>
<feature type="domain" description="Nudix hydrolase" evidence="11">
    <location>
        <begin position="283"/>
        <end position="410"/>
    </location>
</feature>
<protein>
    <recommendedName>
        <fullName evidence="4">NAD(+) diphosphatase</fullName>
        <ecNumber evidence="4">3.6.1.22</ecNumber>
    </recommendedName>
</protein>
<keyword evidence="8" id="KW-0520">NAD</keyword>
<dbReference type="EMBL" id="KE504126">
    <property type="protein sequence ID" value="EPT04694.1"/>
    <property type="molecule type" value="Genomic_DNA"/>
</dbReference>
<comment type="catalytic activity">
    <reaction evidence="9">
        <text>a 5'-end NAD(+)-phospho-ribonucleoside in mRNA + H2O = a 5'-end phospho-adenosine-phospho-ribonucleoside in mRNA + beta-nicotinamide D-ribonucleotide + 2 H(+)</text>
        <dbReference type="Rhea" id="RHEA:60876"/>
        <dbReference type="Rhea" id="RHEA-COMP:15698"/>
        <dbReference type="Rhea" id="RHEA-COMP:15719"/>
        <dbReference type="ChEBI" id="CHEBI:14649"/>
        <dbReference type="ChEBI" id="CHEBI:15377"/>
        <dbReference type="ChEBI" id="CHEBI:15378"/>
        <dbReference type="ChEBI" id="CHEBI:144029"/>
        <dbReference type="ChEBI" id="CHEBI:144051"/>
    </reaction>
    <physiologicalReaction direction="left-to-right" evidence="9">
        <dbReference type="Rhea" id="RHEA:60877"/>
    </physiologicalReaction>
</comment>
<dbReference type="HOGENOM" id="CLU_037162_0_2_1"/>
<dbReference type="InterPro" id="IPR050241">
    <property type="entry name" value="NAD-cap_RNA_hydrolase_NudC"/>
</dbReference>
<organism evidence="12 13">
    <name type="scientific">Fomitopsis schrenkii</name>
    <name type="common">Brown rot fungus</name>
    <dbReference type="NCBI Taxonomy" id="2126942"/>
    <lineage>
        <taxon>Eukaryota</taxon>
        <taxon>Fungi</taxon>
        <taxon>Dikarya</taxon>
        <taxon>Basidiomycota</taxon>
        <taxon>Agaricomycotina</taxon>
        <taxon>Agaricomycetes</taxon>
        <taxon>Polyporales</taxon>
        <taxon>Fomitopsis</taxon>
    </lineage>
</organism>
<evidence type="ECO:0000256" key="7">
    <source>
        <dbReference type="ARBA" id="ARBA00022842"/>
    </source>
</evidence>
<dbReference type="GO" id="GO:0035529">
    <property type="term" value="F:NADH pyrophosphatase activity"/>
    <property type="evidence" value="ECO:0007669"/>
    <property type="project" value="TreeGrafter"/>
</dbReference>
<evidence type="ECO:0000256" key="4">
    <source>
        <dbReference type="ARBA" id="ARBA00012381"/>
    </source>
</evidence>
<evidence type="ECO:0000256" key="6">
    <source>
        <dbReference type="ARBA" id="ARBA00022801"/>
    </source>
</evidence>
<dbReference type="PANTHER" id="PTHR42904">
    <property type="entry name" value="NUDIX HYDROLASE, NUDC SUBFAMILY"/>
    <property type="match status" value="1"/>
</dbReference>
<dbReference type="FunCoup" id="S8ENW1">
    <property type="interactions" value="91"/>
</dbReference>
<proteinExistence type="inferred from homology"/>
<evidence type="ECO:0000313" key="13">
    <source>
        <dbReference type="Proteomes" id="UP000015241"/>
    </source>
</evidence>
<dbReference type="InterPro" id="IPR049734">
    <property type="entry name" value="NudC-like_C"/>
</dbReference>
<dbReference type="Pfam" id="PF09296">
    <property type="entry name" value="NUDIX-like"/>
    <property type="match status" value="1"/>
</dbReference>
<comment type="cofactor">
    <cofactor evidence="2">
        <name>Zn(2+)</name>
        <dbReference type="ChEBI" id="CHEBI:29105"/>
    </cofactor>
</comment>
<dbReference type="GO" id="GO:0046872">
    <property type="term" value="F:metal ion binding"/>
    <property type="evidence" value="ECO:0007669"/>
    <property type="project" value="UniProtKB-KW"/>
</dbReference>
<dbReference type="InterPro" id="IPR000086">
    <property type="entry name" value="NUDIX_hydrolase_dom"/>
</dbReference>
<evidence type="ECO:0000256" key="2">
    <source>
        <dbReference type="ARBA" id="ARBA00001947"/>
    </source>
</evidence>
<dbReference type="GO" id="GO:0006742">
    <property type="term" value="P:NADP+ catabolic process"/>
    <property type="evidence" value="ECO:0007669"/>
    <property type="project" value="TreeGrafter"/>
</dbReference>
<dbReference type="InterPro" id="IPR015375">
    <property type="entry name" value="NADH_PPase-like_N"/>
</dbReference>